<reference evidence="1 2" key="1">
    <citation type="submission" date="2019-06" db="EMBL/GenBank/DDBJ databases">
        <title>Whole genome shotgun sequence of Glutamicibacter uratoxydans NBRC 15515.</title>
        <authorList>
            <person name="Hosoyama A."/>
            <person name="Uohara A."/>
            <person name="Ohji S."/>
            <person name="Ichikawa N."/>
        </authorList>
    </citation>
    <scope>NUCLEOTIDE SEQUENCE [LARGE SCALE GENOMIC DNA]</scope>
    <source>
        <strain evidence="1 2">NBRC 15515</strain>
    </source>
</reference>
<organism evidence="1 2">
    <name type="scientific">Glutamicibacter uratoxydans</name>
    <name type="common">Arthrobacter uratoxydans</name>
    <dbReference type="NCBI Taxonomy" id="43667"/>
    <lineage>
        <taxon>Bacteria</taxon>
        <taxon>Bacillati</taxon>
        <taxon>Actinomycetota</taxon>
        <taxon>Actinomycetes</taxon>
        <taxon>Micrococcales</taxon>
        <taxon>Micrococcaceae</taxon>
        <taxon>Glutamicibacter</taxon>
    </lineage>
</organism>
<keyword evidence="2" id="KW-1185">Reference proteome</keyword>
<accession>A0A4Y4DR98</accession>
<name>A0A4Y4DR98_GLUUR</name>
<proteinExistence type="predicted"/>
<dbReference type="Proteomes" id="UP000316612">
    <property type="component" value="Unassembled WGS sequence"/>
</dbReference>
<evidence type="ECO:0000313" key="1">
    <source>
        <dbReference type="EMBL" id="GED07163.1"/>
    </source>
</evidence>
<gene>
    <name evidence="1" type="ORF">AUR04nite_26950</name>
</gene>
<dbReference type="OrthoDB" id="3697798at2"/>
<dbReference type="RefSeq" id="WP_141365973.1">
    <property type="nucleotide sequence ID" value="NZ_BAAAJL010000010.1"/>
</dbReference>
<comment type="caution">
    <text evidence="1">The sequence shown here is derived from an EMBL/GenBank/DDBJ whole genome shotgun (WGS) entry which is preliminary data.</text>
</comment>
<sequence>MNWIEKWFDETNWPRDARLDVFRDAVWELSFNGELRGWVTTSIGMMRSFPIFWEKQEQMWFQVHWDDGTQEQLEEDYGPGWYTVEEFLSGSFVADDPQNGKETTFAARPISGEERDELWSRLGMV</sequence>
<protein>
    <submittedName>
        <fullName evidence="1">Uncharacterized protein</fullName>
    </submittedName>
</protein>
<dbReference type="EMBL" id="BJNY01000016">
    <property type="protein sequence ID" value="GED07163.1"/>
    <property type="molecule type" value="Genomic_DNA"/>
</dbReference>
<evidence type="ECO:0000313" key="2">
    <source>
        <dbReference type="Proteomes" id="UP000316612"/>
    </source>
</evidence>
<dbReference type="AlphaFoldDB" id="A0A4Y4DR98"/>